<organism evidence="2 3">
    <name type="scientific">Hapsidospora chrysogenum (strain ATCC 11550 / CBS 779.69 / DSM 880 / IAM 14645 / JCM 23072 / IMI 49137)</name>
    <name type="common">Acremonium chrysogenum</name>
    <dbReference type="NCBI Taxonomy" id="857340"/>
    <lineage>
        <taxon>Eukaryota</taxon>
        <taxon>Fungi</taxon>
        <taxon>Dikarya</taxon>
        <taxon>Ascomycota</taxon>
        <taxon>Pezizomycotina</taxon>
        <taxon>Sordariomycetes</taxon>
        <taxon>Hypocreomycetidae</taxon>
        <taxon>Hypocreales</taxon>
        <taxon>Bionectriaceae</taxon>
        <taxon>Hapsidospora</taxon>
    </lineage>
</organism>
<comment type="caution">
    <text evidence="2">The sequence shown here is derived from an EMBL/GenBank/DDBJ whole genome shotgun (WGS) entry which is preliminary data.</text>
</comment>
<dbReference type="AlphaFoldDB" id="A0A086T0K1"/>
<feature type="compositionally biased region" description="Acidic residues" evidence="1">
    <location>
        <begin position="585"/>
        <end position="629"/>
    </location>
</feature>
<evidence type="ECO:0000313" key="3">
    <source>
        <dbReference type="Proteomes" id="UP000029964"/>
    </source>
</evidence>
<accession>A0A086T0K1</accession>
<feature type="region of interest" description="Disordered" evidence="1">
    <location>
        <begin position="575"/>
        <end position="635"/>
    </location>
</feature>
<reference evidence="3" key="1">
    <citation type="journal article" date="2014" name="Genome Announc.">
        <title>Genome sequence and annotation of Acremonium chrysogenum, producer of the beta-lactam antibiotic cephalosporin C.</title>
        <authorList>
            <person name="Terfehr D."/>
            <person name="Dahlmann T.A."/>
            <person name="Specht T."/>
            <person name="Zadra I."/>
            <person name="Kuernsteiner H."/>
            <person name="Kueck U."/>
        </authorList>
    </citation>
    <scope>NUCLEOTIDE SEQUENCE [LARGE SCALE GENOMIC DNA]</scope>
    <source>
        <strain evidence="3">ATCC 11550 / CBS 779.69 / DSM 880 / IAM 14645 / JCM 23072 / IMI 49137</strain>
    </source>
</reference>
<sequence>MDVVIEPRCDVCGVKATTLVTCPGCRLHRVCQEHDTEAMRQAHQPLCEAVVDAWNDVLDTDFSARQATCQEYPGFWGMPQVSLFGVSFFRVENDTANMVGASVDAVLSYVDILRSLDCPLANARASGEMMQLWQRHSLLLPDFETLASAVYERPDGESVAHRYIIASELSVWYHTDDSSWEPFAPMAREYRARAFSDTHKALWRELRRNMGMPMYRLGMSDKAPKITYPTYRASIPEPYASPSSCDHVPDLSDTIDFLAELPPDIFWEPLIPLGPFNKALAPLESLFLQLLLKVRCIVGLSTLEAISEVLPLPMEMILEVQKHAAGGLLIDCPDVMESVRRGHDLTPHKDKLSQQADLLFKALTKGTQRDGLFWESLIIPTLRSLAWGEHKGYEDRQRRTMEKAILGSPGFKGWMITKLVEKDPLFRRAQSDPKAAARIGRRAYKDAELEDLQKMASPTGFLHASEEVGTHPGGAPRRFYQFRRASMPDEYPAVMHHGAGFQRRRRNSFHSAGSSGKSGRKLGFLRQTMGEVEPPLVWDDGDYEPWTPEEEKKWAILRREWLRNLFQIGPNFTQSWEASDSWSTGDEDEGDEEDWDWEGGENGDWDEDAAELGDEIGDEAGDEAGDDEPSTSGEN</sequence>
<dbReference type="Proteomes" id="UP000029964">
    <property type="component" value="Unassembled WGS sequence"/>
</dbReference>
<evidence type="ECO:0000313" key="2">
    <source>
        <dbReference type="EMBL" id="KFH42883.1"/>
    </source>
</evidence>
<name>A0A086T0K1_HAPC1</name>
<dbReference type="HOGENOM" id="CLU_430797_0_0_1"/>
<gene>
    <name evidence="2" type="ORF">ACRE_063710</name>
</gene>
<protein>
    <recommendedName>
        <fullName evidence="4">MYND-type zinc finger protein samB</fullName>
    </recommendedName>
</protein>
<evidence type="ECO:0008006" key="4">
    <source>
        <dbReference type="Google" id="ProtNLM"/>
    </source>
</evidence>
<proteinExistence type="predicted"/>
<keyword evidence="3" id="KW-1185">Reference proteome</keyword>
<feature type="compositionally biased region" description="Polar residues" evidence="1">
    <location>
        <begin position="575"/>
        <end position="584"/>
    </location>
</feature>
<evidence type="ECO:0000256" key="1">
    <source>
        <dbReference type="SAM" id="MobiDB-lite"/>
    </source>
</evidence>
<dbReference type="EMBL" id="JPKY01000083">
    <property type="protein sequence ID" value="KFH42883.1"/>
    <property type="molecule type" value="Genomic_DNA"/>
</dbReference>